<protein>
    <submittedName>
        <fullName evidence="1">BrnA antitoxin family protein</fullName>
    </submittedName>
</protein>
<gene>
    <name evidence="1" type="ORF">IQ217_13225</name>
</gene>
<dbReference type="Pfam" id="PF14384">
    <property type="entry name" value="BrnA_antitoxin"/>
    <property type="match status" value="1"/>
</dbReference>
<dbReference type="RefSeq" id="WP_190598028.1">
    <property type="nucleotide sequence ID" value="NZ_JADEVV010000039.1"/>
</dbReference>
<organism evidence="1 2">
    <name type="scientific">Synechocystis salina LEGE 00031</name>
    <dbReference type="NCBI Taxonomy" id="1828736"/>
    <lineage>
        <taxon>Bacteria</taxon>
        <taxon>Bacillati</taxon>
        <taxon>Cyanobacteriota</taxon>
        <taxon>Cyanophyceae</taxon>
        <taxon>Synechococcales</taxon>
        <taxon>Merismopediaceae</taxon>
        <taxon>Synechocystis</taxon>
    </lineage>
</organism>
<accession>A0ABR9VTU7</accession>
<keyword evidence="2" id="KW-1185">Reference proteome</keyword>
<reference evidence="1 2" key="1">
    <citation type="submission" date="2020-10" db="EMBL/GenBank/DDBJ databases">
        <authorList>
            <person name="Castelo-Branco R."/>
            <person name="Eusebio N."/>
            <person name="Adriana R."/>
            <person name="Vieira A."/>
            <person name="Brugerolle De Fraissinette N."/>
            <person name="Rezende De Castro R."/>
            <person name="Schneider M.P."/>
            <person name="Vasconcelos V."/>
            <person name="Leao P.N."/>
        </authorList>
    </citation>
    <scope>NUCLEOTIDE SEQUENCE [LARGE SCALE GENOMIC DNA]</scope>
    <source>
        <strain evidence="1 2">LEGE 00031</strain>
    </source>
</reference>
<evidence type="ECO:0000313" key="1">
    <source>
        <dbReference type="EMBL" id="MBE9254780.1"/>
    </source>
</evidence>
<evidence type="ECO:0000313" key="2">
    <source>
        <dbReference type="Proteomes" id="UP000658720"/>
    </source>
</evidence>
<name>A0ABR9VTU7_9SYNC</name>
<sequence>MNKKFTSSNSQTDWQRLDAMEDEDIDLSDCPEVTPEMFAKAIVRRGLPATKTKAQITLRIDSDVLQWFKSQGRGYQTQINQLLRAYMEAHQQ</sequence>
<proteinExistence type="predicted"/>
<dbReference type="Proteomes" id="UP000658720">
    <property type="component" value="Unassembled WGS sequence"/>
</dbReference>
<comment type="caution">
    <text evidence="1">The sequence shown here is derived from an EMBL/GenBank/DDBJ whole genome shotgun (WGS) entry which is preliminary data.</text>
</comment>
<dbReference type="InterPro" id="IPR025528">
    <property type="entry name" value="BrnA_antitoxin"/>
</dbReference>
<dbReference type="EMBL" id="JADEVV010000039">
    <property type="protein sequence ID" value="MBE9254780.1"/>
    <property type="molecule type" value="Genomic_DNA"/>
</dbReference>